<dbReference type="Proteomes" id="UP001160334">
    <property type="component" value="Unassembled WGS sequence"/>
</dbReference>
<comment type="similarity">
    <text evidence="1">Belongs to the sigma-70 factor family. ECF subfamily.</text>
</comment>
<feature type="domain" description="RNA polymerase sigma-70 region 2" evidence="6">
    <location>
        <begin position="30"/>
        <end position="96"/>
    </location>
</feature>
<keyword evidence="2" id="KW-0805">Transcription regulation</keyword>
<name>A0ABT6M745_9NOCA</name>
<evidence type="ECO:0000313" key="9">
    <source>
        <dbReference type="Proteomes" id="UP001160334"/>
    </source>
</evidence>
<evidence type="ECO:0000256" key="1">
    <source>
        <dbReference type="ARBA" id="ARBA00010641"/>
    </source>
</evidence>
<comment type="caution">
    <text evidence="8">The sequence shown here is derived from an EMBL/GenBank/DDBJ whole genome shotgun (WGS) entry which is preliminary data.</text>
</comment>
<dbReference type="InterPro" id="IPR013325">
    <property type="entry name" value="RNA_pol_sigma_r2"/>
</dbReference>
<dbReference type="InterPro" id="IPR013249">
    <property type="entry name" value="RNA_pol_sigma70_r4_t2"/>
</dbReference>
<evidence type="ECO:0000256" key="3">
    <source>
        <dbReference type="ARBA" id="ARBA00023082"/>
    </source>
</evidence>
<sequence length="188" mass="20359">MDCSDADRTSRSGAPERLPGVGLKPFEKIVTEHGPVVLRVCRALLGPVDAADAWSETFLAALRAYPDLAPGANVEAWLVTIAHRKAVDVHRVRQRTPIPTDELPDRASPRDLPGTFDHELWDALADLPFTQRAAVVYHHLAGLPYAEVAAILGNSTDAARRAAADGIARLRRTYPADTESLAQEGAVR</sequence>
<protein>
    <submittedName>
        <fullName evidence="8">RNA polymerase sigma factor (Sigma-70 family)</fullName>
    </submittedName>
</protein>
<keyword evidence="9" id="KW-1185">Reference proteome</keyword>
<keyword evidence="3" id="KW-0731">Sigma factor</keyword>
<keyword evidence="5" id="KW-0804">Transcription</keyword>
<keyword evidence="4" id="KW-0238">DNA-binding</keyword>
<dbReference type="PANTHER" id="PTHR43133">
    <property type="entry name" value="RNA POLYMERASE ECF-TYPE SIGMA FACTO"/>
    <property type="match status" value="1"/>
</dbReference>
<dbReference type="Gene3D" id="1.10.10.10">
    <property type="entry name" value="Winged helix-like DNA-binding domain superfamily/Winged helix DNA-binding domain"/>
    <property type="match status" value="1"/>
</dbReference>
<dbReference type="EMBL" id="JARXVC010000003">
    <property type="protein sequence ID" value="MDH6280117.1"/>
    <property type="molecule type" value="Genomic_DNA"/>
</dbReference>
<dbReference type="InterPro" id="IPR036388">
    <property type="entry name" value="WH-like_DNA-bd_sf"/>
</dbReference>
<dbReference type="InterPro" id="IPR014284">
    <property type="entry name" value="RNA_pol_sigma-70_dom"/>
</dbReference>
<dbReference type="Pfam" id="PF04542">
    <property type="entry name" value="Sigma70_r2"/>
    <property type="match status" value="1"/>
</dbReference>
<dbReference type="Gene3D" id="1.10.1740.10">
    <property type="match status" value="1"/>
</dbReference>
<dbReference type="SUPFAM" id="SSF88946">
    <property type="entry name" value="Sigma2 domain of RNA polymerase sigma factors"/>
    <property type="match status" value="1"/>
</dbReference>
<feature type="domain" description="RNA polymerase sigma factor 70 region 4 type 2" evidence="7">
    <location>
        <begin position="119"/>
        <end position="166"/>
    </location>
</feature>
<dbReference type="PANTHER" id="PTHR43133:SF8">
    <property type="entry name" value="RNA POLYMERASE SIGMA FACTOR HI_1459-RELATED"/>
    <property type="match status" value="1"/>
</dbReference>
<proteinExistence type="inferred from homology"/>
<evidence type="ECO:0000256" key="5">
    <source>
        <dbReference type="ARBA" id="ARBA00023163"/>
    </source>
</evidence>
<dbReference type="Pfam" id="PF08281">
    <property type="entry name" value="Sigma70_r4_2"/>
    <property type="match status" value="1"/>
</dbReference>
<dbReference type="NCBIfam" id="TIGR02937">
    <property type="entry name" value="sigma70-ECF"/>
    <property type="match status" value="1"/>
</dbReference>
<evidence type="ECO:0000256" key="2">
    <source>
        <dbReference type="ARBA" id="ARBA00023015"/>
    </source>
</evidence>
<accession>A0ABT6M745</accession>
<organism evidence="8 9">
    <name type="scientific">Prescottella agglutinans</name>
    <dbReference type="NCBI Taxonomy" id="1644129"/>
    <lineage>
        <taxon>Bacteria</taxon>
        <taxon>Bacillati</taxon>
        <taxon>Actinomycetota</taxon>
        <taxon>Actinomycetes</taxon>
        <taxon>Mycobacteriales</taxon>
        <taxon>Nocardiaceae</taxon>
        <taxon>Prescottella</taxon>
    </lineage>
</organism>
<dbReference type="InterPro" id="IPR039425">
    <property type="entry name" value="RNA_pol_sigma-70-like"/>
</dbReference>
<evidence type="ECO:0000313" key="8">
    <source>
        <dbReference type="EMBL" id="MDH6280117.1"/>
    </source>
</evidence>
<dbReference type="SUPFAM" id="SSF88659">
    <property type="entry name" value="Sigma3 and sigma4 domains of RNA polymerase sigma factors"/>
    <property type="match status" value="1"/>
</dbReference>
<evidence type="ECO:0000259" key="6">
    <source>
        <dbReference type="Pfam" id="PF04542"/>
    </source>
</evidence>
<gene>
    <name evidence="8" type="ORF">M2280_001329</name>
</gene>
<evidence type="ECO:0000259" key="7">
    <source>
        <dbReference type="Pfam" id="PF08281"/>
    </source>
</evidence>
<evidence type="ECO:0000256" key="4">
    <source>
        <dbReference type="ARBA" id="ARBA00023125"/>
    </source>
</evidence>
<dbReference type="InterPro" id="IPR007627">
    <property type="entry name" value="RNA_pol_sigma70_r2"/>
</dbReference>
<reference evidence="8 9" key="1">
    <citation type="submission" date="2023-04" db="EMBL/GenBank/DDBJ databases">
        <title>Forest soil microbial communities from Buena Vista Peninsula, Colon Province, Panama.</title>
        <authorList>
            <person name="Bouskill N."/>
        </authorList>
    </citation>
    <scope>NUCLEOTIDE SEQUENCE [LARGE SCALE GENOMIC DNA]</scope>
    <source>
        <strain evidence="8 9">CFH S0262</strain>
    </source>
</reference>
<dbReference type="InterPro" id="IPR013324">
    <property type="entry name" value="RNA_pol_sigma_r3/r4-like"/>
</dbReference>